<keyword evidence="3" id="KW-1133">Transmembrane helix</keyword>
<dbReference type="RefSeq" id="WP_377769344.1">
    <property type="nucleotide sequence ID" value="NZ_JBHUHO010000004.1"/>
</dbReference>
<dbReference type="InterPro" id="IPR004995">
    <property type="entry name" value="Spore_Ger"/>
</dbReference>
<name>A0ABW4YF82_9BACL</name>
<evidence type="ECO:0000313" key="4">
    <source>
        <dbReference type="EMBL" id="MFD2114365.1"/>
    </source>
</evidence>
<evidence type="ECO:0000313" key="5">
    <source>
        <dbReference type="Proteomes" id="UP001597362"/>
    </source>
</evidence>
<dbReference type="Proteomes" id="UP001597362">
    <property type="component" value="Unassembled WGS sequence"/>
</dbReference>
<feature type="transmembrane region" description="Helical" evidence="3">
    <location>
        <begin position="392"/>
        <end position="412"/>
    </location>
</feature>
<feature type="transmembrane region" description="Helical" evidence="3">
    <location>
        <begin position="299"/>
        <end position="318"/>
    </location>
</feature>
<protein>
    <submittedName>
        <fullName evidence="4">Spore germination protein</fullName>
    </submittedName>
</protein>
<dbReference type="InterPro" id="IPR050768">
    <property type="entry name" value="UPF0353/GerABKA_families"/>
</dbReference>
<feature type="transmembrane region" description="Helical" evidence="3">
    <location>
        <begin position="257"/>
        <end position="278"/>
    </location>
</feature>
<keyword evidence="5" id="KW-1185">Reference proteome</keyword>
<evidence type="ECO:0000256" key="2">
    <source>
        <dbReference type="ARBA" id="ARBA00023136"/>
    </source>
</evidence>
<comment type="similarity">
    <text evidence="1">Belongs to the GerABKA family.</text>
</comment>
<sequence length="499" mass="56291">MSNNDELHKKTDETITTKLINDWFKMANDVTIFPHTLDKQAEHSSIVFIYSNGMIDNSLIYKFVLPEVHELYQATNFSNASDMNDANKMLWKFYDTKGTNITSEWISNYIFEGMLLLFVPHLQSFWMINLANVPKRQPTDSASEVSIRGSKDGFIEHLETNISLIRKRLKTTNLACEYFEIGQESKTKTALLYMSDIANPDTAEQIRSKLEEITLEKLISTGQLEELLAPSKFAIFPTSDYTGRADFAAQCLMSGRFIILLDNNPTAIIIPVNLFLLMKSPEDMYYPLISVMFGRIIRVVGLWITIFLPGLYIAFTTYHSDQIPFTLLATISLGRHGLPMESPIEMFFIMSLMELFREAGIRMPSSVGQTLTVVGGLIIGDAAIRAGIVSPLMIVISAITVVSGATLVNQLLTSSTTLLRYTSFFLSSIFGMYGFMLSLIAFIAYMTNIRSFGVSYLSPLAPLKLSELLAGILKAPIQWNNKRPHELHSRKPRRKKDKK</sequence>
<gene>
    <name evidence="4" type="ORF">ACFSJH_01180</name>
</gene>
<reference evidence="5" key="1">
    <citation type="journal article" date="2019" name="Int. J. Syst. Evol. Microbiol.">
        <title>The Global Catalogue of Microorganisms (GCM) 10K type strain sequencing project: providing services to taxonomists for standard genome sequencing and annotation.</title>
        <authorList>
            <consortium name="The Broad Institute Genomics Platform"/>
            <consortium name="The Broad Institute Genome Sequencing Center for Infectious Disease"/>
            <person name="Wu L."/>
            <person name="Ma J."/>
        </authorList>
    </citation>
    <scope>NUCLEOTIDE SEQUENCE [LARGE SCALE GENOMIC DNA]</scope>
    <source>
        <strain evidence="5">GH52</strain>
    </source>
</reference>
<proteinExistence type="inferred from homology"/>
<dbReference type="PANTHER" id="PTHR22550:SF5">
    <property type="entry name" value="LEUCINE ZIPPER PROTEIN 4"/>
    <property type="match status" value="1"/>
</dbReference>
<keyword evidence="3" id="KW-0812">Transmembrane</keyword>
<dbReference type="PIRSF" id="PIRSF005690">
    <property type="entry name" value="GerBA"/>
    <property type="match status" value="1"/>
</dbReference>
<keyword evidence="2 3" id="KW-0472">Membrane</keyword>
<dbReference type="Pfam" id="PF03323">
    <property type="entry name" value="GerA"/>
    <property type="match status" value="1"/>
</dbReference>
<comment type="caution">
    <text evidence="4">The sequence shown here is derived from an EMBL/GenBank/DDBJ whole genome shotgun (WGS) entry which is preliminary data.</text>
</comment>
<dbReference type="PANTHER" id="PTHR22550">
    <property type="entry name" value="SPORE GERMINATION PROTEIN"/>
    <property type="match status" value="1"/>
</dbReference>
<feature type="transmembrane region" description="Helical" evidence="3">
    <location>
        <begin position="424"/>
        <end position="445"/>
    </location>
</feature>
<evidence type="ECO:0000256" key="1">
    <source>
        <dbReference type="ARBA" id="ARBA00005278"/>
    </source>
</evidence>
<evidence type="ECO:0000256" key="3">
    <source>
        <dbReference type="SAM" id="Phobius"/>
    </source>
</evidence>
<organism evidence="4 5">
    <name type="scientific">Paenibacillus yanchengensis</name>
    <dbReference type="NCBI Taxonomy" id="2035833"/>
    <lineage>
        <taxon>Bacteria</taxon>
        <taxon>Bacillati</taxon>
        <taxon>Bacillota</taxon>
        <taxon>Bacilli</taxon>
        <taxon>Bacillales</taxon>
        <taxon>Paenibacillaceae</taxon>
        <taxon>Paenibacillus</taxon>
    </lineage>
</organism>
<accession>A0ABW4YF82</accession>
<dbReference type="EMBL" id="JBHUHO010000004">
    <property type="protein sequence ID" value="MFD2114365.1"/>
    <property type="molecule type" value="Genomic_DNA"/>
</dbReference>